<dbReference type="SUPFAM" id="SSF52266">
    <property type="entry name" value="SGNH hydrolase"/>
    <property type="match status" value="1"/>
</dbReference>
<dbReference type="RefSeq" id="WP_056937338.1">
    <property type="nucleotide sequence ID" value="NZ_AZFN01000011.1"/>
</dbReference>
<reference evidence="2 3" key="1">
    <citation type="journal article" date="2015" name="Genome Announc.">
        <title>Expanding the biotechnology potential of lactobacilli through comparative genomics of 213 strains and associated genera.</title>
        <authorList>
            <person name="Sun Z."/>
            <person name="Harris H.M."/>
            <person name="McCann A."/>
            <person name="Guo C."/>
            <person name="Argimon S."/>
            <person name="Zhang W."/>
            <person name="Yang X."/>
            <person name="Jeffery I.B."/>
            <person name="Cooney J.C."/>
            <person name="Kagawa T.F."/>
            <person name="Liu W."/>
            <person name="Song Y."/>
            <person name="Salvetti E."/>
            <person name="Wrobel A."/>
            <person name="Rasinkangas P."/>
            <person name="Parkhill J."/>
            <person name="Rea M.C."/>
            <person name="O'Sullivan O."/>
            <person name="Ritari J."/>
            <person name="Douillard F.P."/>
            <person name="Paul Ross R."/>
            <person name="Yang R."/>
            <person name="Briner A.E."/>
            <person name="Felis G.E."/>
            <person name="de Vos W.M."/>
            <person name="Barrangou R."/>
            <person name="Klaenhammer T.R."/>
            <person name="Caufield P.W."/>
            <person name="Cui Y."/>
            <person name="Zhang H."/>
            <person name="O'Toole P.W."/>
        </authorList>
    </citation>
    <scope>NUCLEOTIDE SEQUENCE [LARGE SCALE GENOMIC DNA]</scope>
    <source>
        <strain evidence="2 3">DSM 16045</strain>
    </source>
</reference>
<dbReference type="InterPro" id="IPR013830">
    <property type="entry name" value="SGNH_hydro"/>
</dbReference>
<dbReference type="PATRIC" id="fig|1423749.3.peg.274"/>
<protein>
    <recommendedName>
        <fullName evidence="1">SGNH hydrolase-type esterase domain-containing protein</fullName>
    </recommendedName>
</protein>
<comment type="caution">
    <text evidence="2">The sequence shown here is derived from an EMBL/GenBank/DDBJ whole genome shotgun (WGS) entry which is preliminary data.</text>
</comment>
<dbReference type="Proteomes" id="UP000051739">
    <property type="component" value="Unassembled WGS sequence"/>
</dbReference>
<proteinExistence type="predicted"/>
<evidence type="ECO:0000313" key="3">
    <source>
        <dbReference type="Proteomes" id="UP000051739"/>
    </source>
</evidence>
<dbReference type="EMBL" id="AZFN01000011">
    <property type="protein sequence ID" value="KRM02454.1"/>
    <property type="molecule type" value="Genomic_DNA"/>
</dbReference>
<dbReference type="Pfam" id="PF13472">
    <property type="entry name" value="Lipase_GDSL_2"/>
    <property type="match status" value="1"/>
</dbReference>
<evidence type="ECO:0000313" key="2">
    <source>
        <dbReference type="EMBL" id="KRM02454.1"/>
    </source>
</evidence>
<dbReference type="AlphaFoldDB" id="A0A0R1VH98"/>
<accession>A0A0R1VH98</accession>
<dbReference type="Gene3D" id="3.40.50.1110">
    <property type="entry name" value="SGNH hydrolase"/>
    <property type="match status" value="1"/>
</dbReference>
<dbReference type="CDD" id="cd00229">
    <property type="entry name" value="SGNH_hydrolase"/>
    <property type="match status" value="1"/>
</dbReference>
<dbReference type="InterPro" id="IPR036514">
    <property type="entry name" value="SGNH_hydro_sf"/>
</dbReference>
<evidence type="ECO:0000259" key="1">
    <source>
        <dbReference type="Pfam" id="PF13472"/>
    </source>
</evidence>
<keyword evidence="3" id="KW-1185">Reference proteome</keyword>
<gene>
    <name evidence="2" type="ORF">FC60_GL000274</name>
</gene>
<name>A0A0R1VH98_9LACO</name>
<sequence length="249" mass="28042">MEKTEIEQLLHQLAPKEPLKLPGNAEQYAVKNVVLNPDSPLKGKRIYFLGSSITQGAAAIDESFVDYLVAEDGIFAQKEALSGTTLANSNQPLLKGNSYLERLAKNPPKQPLDLMVVQLSTNDGRKQIPLGQISSTKDMATFDQQTTLGAIEYLCALVTRNWACPLAFYTCLRKGNDYPILIAKLKALQDKWGFSMIDLESDEEIISATQQHPSYMYDDAHPTRQGYRDLWTPYFRKELLSIFNHQEVK</sequence>
<organism evidence="2 3">
    <name type="scientific">Limosilactobacillus gastricus DSM 16045</name>
    <dbReference type="NCBI Taxonomy" id="1423749"/>
    <lineage>
        <taxon>Bacteria</taxon>
        <taxon>Bacillati</taxon>
        <taxon>Bacillota</taxon>
        <taxon>Bacilli</taxon>
        <taxon>Lactobacillales</taxon>
        <taxon>Lactobacillaceae</taxon>
        <taxon>Limosilactobacillus</taxon>
    </lineage>
</organism>
<feature type="domain" description="SGNH hydrolase-type esterase" evidence="1">
    <location>
        <begin position="48"/>
        <end position="228"/>
    </location>
</feature>